<feature type="compositionally biased region" description="Low complexity" evidence="1">
    <location>
        <begin position="212"/>
        <end position="243"/>
    </location>
</feature>
<dbReference type="InterPro" id="IPR013830">
    <property type="entry name" value="SGNH_hydro"/>
</dbReference>
<dbReference type="Gene3D" id="3.40.50.1110">
    <property type="entry name" value="SGNH hydrolase"/>
    <property type="match status" value="1"/>
</dbReference>
<dbReference type="InterPro" id="IPR036514">
    <property type="entry name" value="SGNH_hydro_sf"/>
</dbReference>
<protein>
    <submittedName>
        <fullName evidence="3">GDSL-type esterase/lipase family protein</fullName>
    </submittedName>
</protein>
<reference evidence="3" key="1">
    <citation type="submission" date="2022-10" db="EMBL/GenBank/DDBJ databases">
        <title>The complete genomes of actinobacterial strains from the NBC collection.</title>
        <authorList>
            <person name="Joergensen T.S."/>
            <person name="Alvarez Arevalo M."/>
            <person name="Sterndorff E.B."/>
            <person name="Faurdal D."/>
            <person name="Vuksanovic O."/>
            <person name="Mourched A.-S."/>
            <person name="Charusanti P."/>
            <person name="Shaw S."/>
            <person name="Blin K."/>
            <person name="Weber T."/>
        </authorList>
    </citation>
    <scope>NUCLEOTIDE SEQUENCE</scope>
    <source>
        <strain evidence="3">NBC_00256</strain>
    </source>
</reference>
<keyword evidence="4" id="KW-1185">Reference proteome</keyword>
<evidence type="ECO:0000256" key="1">
    <source>
        <dbReference type="SAM" id="MobiDB-lite"/>
    </source>
</evidence>
<name>A0ABZ1RYG6_9ACTN</name>
<dbReference type="EMBL" id="CP108084">
    <property type="protein sequence ID" value="WUP47183.1"/>
    <property type="molecule type" value="Genomic_DNA"/>
</dbReference>
<organism evidence="3 4">
    <name type="scientific">Micromonospora globbae</name>
    <dbReference type="NCBI Taxonomy" id="1894969"/>
    <lineage>
        <taxon>Bacteria</taxon>
        <taxon>Bacillati</taxon>
        <taxon>Actinomycetota</taxon>
        <taxon>Actinomycetes</taxon>
        <taxon>Micromonosporales</taxon>
        <taxon>Micromonosporaceae</taxon>
        <taxon>Micromonospora</taxon>
    </lineage>
</organism>
<evidence type="ECO:0000313" key="3">
    <source>
        <dbReference type="EMBL" id="WUP47183.1"/>
    </source>
</evidence>
<gene>
    <name evidence="3" type="ORF">OG994_16095</name>
</gene>
<dbReference type="Proteomes" id="UP001432190">
    <property type="component" value="Chromosome"/>
</dbReference>
<feature type="domain" description="SGNH hydrolase-type esterase" evidence="2">
    <location>
        <begin position="11"/>
        <end position="196"/>
    </location>
</feature>
<sequence>MILRTGERVVFIGDSITDCGRRQGAAPYGDGYVSLVRAFVTARHPDLDLTWVNRGVSGDTVRDLAARWEQDAVGERPDWLSVMIGINDIWRRYTGRPAESVPIDEYERTLRGLLRRVVEATGCRLILADPYLIEPDRAEPQRADTDRYAAVVAALAAEFDAVHVATQAAFDRALTVTAPGHWAADRVHPNLAGHAVLADAFLAALGAAAPAVPAPRNAGTAPTSAGTAPTSAGTAPTSAGTAPVPADDPTR</sequence>
<dbReference type="PANTHER" id="PTHR30383:SF5">
    <property type="entry name" value="SGNH HYDROLASE-TYPE ESTERASE DOMAIN-CONTAINING PROTEIN"/>
    <property type="match status" value="1"/>
</dbReference>
<evidence type="ECO:0000313" key="4">
    <source>
        <dbReference type="Proteomes" id="UP001432190"/>
    </source>
</evidence>
<dbReference type="PANTHER" id="PTHR30383">
    <property type="entry name" value="THIOESTERASE 1/PROTEASE 1/LYSOPHOSPHOLIPASE L1"/>
    <property type="match status" value="1"/>
</dbReference>
<feature type="region of interest" description="Disordered" evidence="1">
    <location>
        <begin position="212"/>
        <end position="251"/>
    </location>
</feature>
<dbReference type="CDD" id="cd01834">
    <property type="entry name" value="SGNH_hydrolase_like_2"/>
    <property type="match status" value="1"/>
</dbReference>
<dbReference type="SUPFAM" id="SSF52266">
    <property type="entry name" value="SGNH hydrolase"/>
    <property type="match status" value="1"/>
</dbReference>
<evidence type="ECO:0000259" key="2">
    <source>
        <dbReference type="Pfam" id="PF13472"/>
    </source>
</evidence>
<dbReference type="RefSeq" id="WP_328850196.1">
    <property type="nucleotide sequence ID" value="NZ_CP108084.1"/>
</dbReference>
<dbReference type="InterPro" id="IPR051532">
    <property type="entry name" value="Ester_Hydrolysis_Enzymes"/>
</dbReference>
<dbReference type="Pfam" id="PF13472">
    <property type="entry name" value="Lipase_GDSL_2"/>
    <property type="match status" value="1"/>
</dbReference>
<accession>A0ABZ1RYG6</accession>
<proteinExistence type="predicted"/>